<protein>
    <recommendedName>
        <fullName evidence="4">RING-type E3 ubiquitin transferase</fullName>
        <ecNumber evidence="4">2.3.2.27</ecNumber>
    </recommendedName>
</protein>
<evidence type="ECO:0000256" key="13">
    <source>
        <dbReference type="ARBA" id="ARBA00024209"/>
    </source>
</evidence>
<dbReference type="CDD" id="cd16461">
    <property type="entry name" value="RING-H2_EL5-like"/>
    <property type="match status" value="1"/>
</dbReference>
<keyword evidence="5" id="KW-0808">Transferase</keyword>
<evidence type="ECO:0000256" key="2">
    <source>
        <dbReference type="ARBA" id="ARBA00004167"/>
    </source>
</evidence>
<evidence type="ECO:0000256" key="10">
    <source>
        <dbReference type="ARBA" id="ARBA00022833"/>
    </source>
</evidence>
<feature type="transmembrane region" description="Helical" evidence="15">
    <location>
        <begin position="21"/>
        <end position="44"/>
    </location>
</feature>
<dbReference type="GO" id="GO:0016020">
    <property type="term" value="C:membrane"/>
    <property type="evidence" value="ECO:0007669"/>
    <property type="project" value="UniProtKB-SubCell"/>
</dbReference>
<feature type="domain" description="RING-type" evidence="16">
    <location>
        <begin position="101"/>
        <end position="143"/>
    </location>
</feature>
<keyword evidence="11 15" id="KW-1133">Transmembrane helix</keyword>
<keyword evidence="12 15" id="KW-0472">Membrane</keyword>
<dbReference type="InterPro" id="IPR013083">
    <property type="entry name" value="Znf_RING/FYVE/PHD"/>
</dbReference>
<dbReference type="PANTHER" id="PTHR45768:SF34">
    <property type="entry name" value="RING-H2 FINGER PROTEIN ATL64"/>
    <property type="match status" value="1"/>
</dbReference>
<name>A0A5A7QLG6_STRAF</name>
<dbReference type="FunFam" id="3.30.40.10:FF:000187">
    <property type="entry name" value="E3 ubiquitin-protein ligase ATL6"/>
    <property type="match status" value="1"/>
</dbReference>
<keyword evidence="6 15" id="KW-0812">Transmembrane</keyword>
<evidence type="ECO:0000256" key="8">
    <source>
        <dbReference type="ARBA" id="ARBA00022771"/>
    </source>
</evidence>
<evidence type="ECO:0000313" key="18">
    <source>
        <dbReference type="Proteomes" id="UP000325081"/>
    </source>
</evidence>
<comment type="caution">
    <text evidence="17">The sequence shown here is derived from an EMBL/GenBank/DDBJ whole genome shotgun (WGS) entry which is preliminary data.</text>
</comment>
<gene>
    <name evidence="17" type="ORF">STAS_23260</name>
</gene>
<evidence type="ECO:0000259" key="16">
    <source>
        <dbReference type="PROSITE" id="PS50089"/>
    </source>
</evidence>
<keyword evidence="9" id="KW-0833">Ubl conjugation pathway</keyword>
<reference evidence="18" key="1">
    <citation type="journal article" date="2019" name="Curr. Biol.">
        <title>Genome Sequence of Striga asiatica Provides Insight into the Evolution of Plant Parasitism.</title>
        <authorList>
            <person name="Yoshida S."/>
            <person name="Kim S."/>
            <person name="Wafula E.K."/>
            <person name="Tanskanen J."/>
            <person name="Kim Y.M."/>
            <person name="Honaas L."/>
            <person name="Yang Z."/>
            <person name="Spallek T."/>
            <person name="Conn C.E."/>
            <person name="Ichihashi Y."/>
            <person name="Cheong K."/>
            <person name="Cui S."/>
            <person name="Der J.P."/>
            <person name="Gundlach H."/>
            <person name="Jiao Y."/>
            <person name="Hori C."/>
            <person name="Ishida J.K."/>
            <person name="Kasahara H."/>
            <person name="Kiba T."/>
            <person name="Kim M.S."/>
            <person name="Koo N."/>
            <person name="Laohavisit A."/>
            <person name="Lee Y.H."/>
            <person name="Lumba S."/>
            <person name="McCourt P."/>
            <person name="Mortimer J.C."/>
            <person name="Mutuku J.M."/>
            <person name="Nomura T."/>
            <person name="Sasaki-Sekimoto Y."/>
            <person name="Seto Y."/>
            <person name="Wang Y."/>
            <person name="Wakatake T."/>
            <person name="Sakakibara H."/>
            <person name="Demura T."/>
            <person name="Yamaguchi S."/>
            <person name="Yoneyama K."/>
            <person name="Manabe R.I."/>
            <person name="Nelson D.C."/>
            <person name="Schulman A.H."/>
            <person name="Timko M.P."/>
            <person name="dePamphilis C.W."/>
            <person name="Choi D."/>
            <person name="Shirasu K."/>
        </authorList>
    </citation>
    <scope>NUCLEOTIDE SEQUENCE [LARGE SCALE GENOMIC DNA]</scope>
    <source>
        <strain evidence="18">cv. UVA1</strain>
    </source>
</reference>
<evidence type="ECO:0000256" key="4">
    <source>
        <dbReference type="ARBA" id="ARBA00012483"/>
    </source>
</evidence>
<organism evidence="17 18">
    <name type="scientific">Striga asiatica</name>
    <name type="common">Asiatic witchweed</name>
    <name type="synonym">Buchnera asiatica</name>
    <dbReference type="NCBI Taxonomy" id="4170"/>
    <lineage>
        <taxon>Eukaryota</taxon>
        <taxon>Viridiplantae</taxon>
        <taxon>Streptophyta</taxon>
        <taxon>Embryophyta</taxon>
        <taxon>Tracheophyta</taxon>
        <taxon>Spermatophyta</taxon>
        <taxon>Magnoliopsida</taxon>
        <taxon>eudicotyledons</taxon>
        <taxon>Gunneridae</taxon>
        <taxon>Pentapetalae</taxon>
        <taxon>asterids</taxon>
        <taxon>lamiids</taxon>
        <taxon>Lamiales</taxon>
        <taxon>Orobanchaceae</taxon>
        <taxon>Buchnereae</taxon>
        <taxon>Striga</taxon>
    </lineage>
</organism>
<evidence type="ECO:0000256" key="12">
    <source>
        <dbReference type="ARBA" id="ARBA00023136"/>
    </source>
</evidence>
<evidence type="ECO:0000256" key="14">
    <source>
        <dbReference type="PROSITE-ProRule" id="PRU00175"/>
    </source>
</evidence>
<dbReference type="AlphaFoldDB" id="A0A5A7QLG6"/>
<dbReference type="EC" id="2.3.2.27" evidence="4"/>
<evidence type="ECO:0000256" key="6">
    <source>
        <dbReference type="ARBA" id="ARBA00022692"/>
    </source>
</evidence>
<dbReference type="SUPFAM" id="SSF57850">
    <property type="entry name" value="RING/U-box"/>
    <property type="match status" value="1"/>
</dbReference>
<evidence type="ECO:0000256" key="3">
    <source>
        <dbReference type="ARBA" id="ARBA00004906"/>
    </source>
</evidence>
<evidence type="ECO:0000256" key="11">
    <source>
        <dbReference type="ARBA" id="ARBA00022989"/>
    </source>
</evidence>
<dbReference type="SMART" id="SM00184">
    <property type="entry name" value="RING"/>
    <property type="match status" value="1"/>
</dbReference>
<evidence type="ECO:0000313" key="17">
    <source>
        <dbReference type="EMBL" id="GER46243.1"/>
    </source>
</evidence>
<keyword evidence="7" id="KW-0479">Metal-binding</keyword>
<dbReference type="EMBL" id="BKCP01007493">
    <property type="protein sequence ID" value="GER46243.1"/>
    <property type="molecule type" value="Genomic_DNA"/>
</dbReference>
<dbReference type="OrthoDB" id="8062037at2759"/>
<evidence type="ECO:0000256" key="15">
    <source>
        <dbReference type="SAM" id="Phobius"/>
    </source>
</evidence>
<evidence type="ECO:0000256" key="7">
    <source>
        <dbReference type="ARBA" id="ARBA00022723"/>
    </source>
</evidence>
<comment type="pathway">
    <text evidence="3">Protein modification; protein ubiquitination.</text>
</comment>
<comment type="catalytic activity">
    <reaction evidence="1">
        <text>S-ubiquitinyl-[E2 ubiquitin-conjugating enzyme]-L-cysteine + [acceptor protein]-L-lysine = [E2 ubiquitin-conjugating enzyme]-L-cysteine + N(6)-ubiquitinyl-[acceptor protein]-L-lysine.</text>
        <dbReference type="EC" id="2.3.2.27"/>
    </reaction>
</comment>
<comment type="subcellular location">
    <subcellularLocation>
        <location evidence="2">Membrane</location>
        <topology evidence="2">Single-pass membrane protein</topology>
    </subcellularLocation>
</comment>
<keyword evidence="8 14" id="KW-0863">Zinc-finger</keyword>
<dbReference type="PANTHER" id="PTHR45768">
    <property type="entry name" value="E3 UBIQUITIN-PROTEIN LIGASE RNF13-LIKE"/>
    <property type="match status" value="1"/>
</dbReference>
<dbReference type="Gene3D" id="3.30.40.10">
    <property type="entry name" value="Zinc/RING finger domain, C3HC4 (zinc finger)"/>
    <property type="match status" value="1"/>
</dbReference>
<dbReference type="Proteomes" id="UP000325081">
    <property type="component" value="Unassembled WGS sequence"/>
</dbReference>
<dbReference type="GO" id="GO:0008270">
    <property type="term" value="F:zinc ion binding"/>
    <property type="evidence" value="ECO:0007669"/>
    <property type="project" value="UniProtKB-KW"/>
</dbReference>
<evidence type="ECO:0000256" key="9">
    <source>
        <dbReference type="ARBA" id="ARBA00022786"/>
    </source>
</evidence>
<dbReference type="Pfam" id="PF13639">
    <property type="entry name" value="zf-RING_2"/>
    <property type="match status" value="1"/>
</dbReference>
<evidence type="ECO:0000256" key="1">
    <source>
        <dbReference type="ARBA" id="ARBA00000900"/>
    </source>
</evidence>
<dbReference type="GO" id="GO:0061630">
    <property type="term" value="F:ubiquitin protein ligase activity"/>
    <property type="evidence" value="ECO:0007669"/>
    <property type="project" value="UniProtKB-EC"/>
</dbReference>
<dbReference type="PROSITE" id="PS50089">
    <property type="entry name" value="ZF_RING_2"/>
    <property type="match status" value="1"/>
</dbReference>
<proteinExistence type="inferred from homology"/>
<accession>A0A5A7QLG6</accession>
<comment type="similarity">
    <text evidence="13">Belongs to the RING-type zinc finger family. ATL subfamily.</text>
</comment>
<keyword evidence="10" id="KW-0862">Zinc</keyword>
<sequence length="262" mass="27522">MDQNTLAEAHPAGGHAFNGEMLLLAAIITIFVFLVLLVALHIYVRWWLRRDAAAASQSIDAAAEERRAGVDPAVLGALPAFVFSSAAAPSTAGKGRPLLECAVCLSEFEEKEIVRLLPGCGHSFHVSCIDVWFRSHTTCPLCRSPAEPVAEPACGPNLGSIGSGSDGICAACWRGECGGDAGPASSGGRRKAVDVRIEVGPPRLAELESELTQSSPVARLLSFKRLLSMGRKSPRAESSGCGAAEVDLEGGRVEAIRVHTPK</sequence>
<keyword evidence="18" id="KW-1185">Reference proteome</keyword>
<evidence type="ECO:0000256" key="5">
    <source>
        <dbReference type="ARBA" id="ARBA00022679"/>
    </source>
</evidence>
<dbReference type="InterPro" id="IPR001841">
    <property type="entry name" value="Znf_RING"/>
</dbReference>